<dbReference type="InterPro" id="IPR019974">
    <property type="entry name" value="XPG_CS"/>
</dbReference>
<keyword evidence="5" id="KW-0479">Metal-binding</keyword>
<dbReference type="InterPro" id="IPR029060">
    <property type="entry name" value="PIN-like_dom_sf"/>
</dbReference>
<keyword evidence="4 5" id="KW-0539">Nucleus</keyword>
<feature type="domain" description="XPG N-terminal" evidence="7">
    <location>
        <begin position="1"/>
        <end position="99"/>
    </location>
</feature>
<dbReference type="SMART" id="SM00484">
    <property type="entry name" value="XPGI"/>
    <property type="match status" value="1"/>
</dbReference>
<comment type="function">
    <text evidence="5">5'-&gt;3' double-stranded DNA exonuclease which may also possess a cryptic 3'-&gt;5' double-stranded DNA exonuclease activity. Functions in DNA mismatch repair.</text>
</comment>
<keyword evidence="3 5" id="KW-0234">DNA repair</keyword>
<sequence length="184" mass="20856">MGIQGLIPYLKSIHREVHIRNYAGCTLAVDSYVWLHKGAFSCAYELCQGLDTDKYVNFCMRKVKLLQDNGIRPLMVFDGGPLPMKAGTERERRRRRRENRRKGLELLRKGEKAKATDYFQKSVDVTPRMAHKLIQALKQANVDFVVAPYEADAQLAYLERSGAVAGVITEDSDLLVFGCKKVGY</sequence>
<keyword evidence="2 5" id="KW-0227">DNA damage</keyword>
<protein>
    <recommendedName>
        <fullName evidence="5">Exonuclease 1</fullName>
        <ecNumber evidence="5">3.1.-.-</ecNumber>
    </recommendedName>
</protein>
<dbReference type="InterPro" id="IPR006084">
    <property type="entry name" value="XPG/Rad2"/>
</dbReference>
<gene>
    <name evidence="8" type="ORF">BDK51DRAFT_6215</name>
</gene>
<feature type="non-terminal residue" evidence="8">
    <location>
        <position position="184"/>
    </location>
</feature>
<dbReference type="Gene3D" id="3.40.50.1010">
    <property type="entry name" value="5'-nuclease"/>
    <property type="match status" value="1"/>
</dbReference>
<evidence type="ECO:0000313" key="8">
    <source>
        <dbReference type="EMBL" id="RKO86085.1"/>
    </source>
</evidence>
<dbReference type="FunFam" id="3.40.50.1010:FF:000002">
    <property type="entry name" value="Exonuclease 1, putative"/>
    <property type="match status" value="1"/>
</dbReference>
<feature type="domain" description="XPG-I" evidence="6">
    <location>
        <begin position="138"/>
        <end position="184"/>
    </location>
</feature>
<name>A0A4P9W4B4_9FUNG</name>
<evidence type="ECO:0000259" key="7">
    <source>
        <dbReference type="SMART" id="SM00485"/>
    </source>
</evidence>
<keyword evidence="5" id="KW-0269">Exonuclease</keyword>
<comment type="cofactor">
    <cofactor evidence="5">
        <name>Mg(2+)</name>
        <dbReference type="ChEBI" id="CHEBI:18420"/>
    </cofactor>
    <text evidence="5">Binds 2 magnesium ions per subunit. They probably participate in the reaction catalyzed by the enzyme. May bind an additional third magnesium ion after substrate binding.</text>
</comment>
<dbReference type="SUPFAM" id="SSF88723">
    <property type="entry name" value="PIN domain-like"/>
    <property type="match status" value="1"/>
</dbReference>
<keyword evidence="5" id="KW-0378">Hydrolase</keyword>
<dbReference type="InterPro" id="IPR006086">
    <property type="entry name" value="XPG-I_dom"/>
</dbReference>
<dbReference type="SMART" id="SM00485">
    <property type="entry name" value="XPGN"/>
    <property type="match status" value="1"/>
</dbReference>
<evidence type="ECO:0000256" key="1">
    <source>
        <dbReference type="ARBA" id="ARBA00004123"/>
    </source>
</evidence>
<dbReference type="Pfam" id="PF00752">
    <property type="entry name" value="XPG_N"/>
    <property type="match status" value="1"/>
</dbReference>
<dbReference type="GO" id="GO:0005634">
    <property type="term" value="C:nucleus"/>
    <property type="evidence" value="ECO:0007669"/>
    <property type="project" value="UniProtKB-SubCell"/>
</dbReference>
<organism evidence="8 9">
    <name type="scientific">Blyttiomyces helicus</name>
    <dbReference type="NCBI Taxonomy" id="388810"/>
    <lineage>
        <taxon>Eukaryota</taxon>
        <taxon>Fungi</taxon>
        <taxon>Fungi incertae sedis</taxon>
        <taxon>Chytridiomycota</taxon>
        <taxon>Chytridiomycota incertae sedis</taxon>
        <taxon>Chytridiomycetes</taxon>
        <taxon>Chytridiomycetes incertae sedis</taxon>
        <taxon>Blyttiomyces</taxon>
    </lineage>
</organism>
<dbReference type="GO" id="GO:0035312">
    <property type="term" value="F:5'-3' DNA exonuclease activity"/>
    <property type="evidence" value="ECO:0007669"/>
    <property type="project" value="UniProtKB-UniRule"/>
</dbReference>
<dbReference type="Pfam" id="PF00867">
    <property type="entry name" value="XPG_I"/>
    <property type="match status" value="1"/>
</dbReference>
<dbReference type="PANTHER" id="PTHR11081:SF8">
    <property type="entry name" value="EXONUCLEASE 1"/>
    <property type="match status" value="1"/>
</dbReference>
<dbReference type="OrthoDB" id="26491at2759"/>
<keyword evidence="5" id="KW-0540">Nuclease</keyword>
<keyword evidence="5" id="KW-0267">Excision nuclease</keyword>
<dbReference type="PRINTS" id="PR00853">
    <property type="entry name" value="XPGRADSUPER"/>
</dbReference>
<reference evidence="9" key="1">
    <citation type="journal article" date="2018" name="Nat. Microbiol.">
        <title>Leveraging single-cell genomics to expand the fungal tree of life.</title>
        <authorList>
            <person name="Ahrendt S.R."/>
            <person name="Quandt C.A."/>
            <person name="Ciobanu D."/>
            <person name="Clum A."/>
            <person name="Salamov A."/>
            <person name="Andreopoulos B."/>
            <person name="Cheng J.F."/>
            <person name="Woyke T."/>
            <person name="Pelin A."/>
            <person name="Henrissat B."/>
            <person name="Reynolds N.K."/>
            <person name="Benny G.L."/>
            <person name="Smith M.E."/>
            <person name="James T.Y."/>
            <person name="Grigoriev I.V."/>
        </authorList>
    </citation>
    <scope>NUCLEOTIDE SEQUENCE [LARGE SCALE GENOMIC DNA]</scope>
</reference>
<dbReference type="Proteomes" id="UP000269721">
    <property type="component" value="Unassembled WGS sequence"/>
</dbReference>
<keyword evidence="5" id="KW-0460">Magnesium</keyword>
<dbReference type="GO" id="GO:0006310">
    <property type="term" value="P:DNA recombination"/>
    <property type="evidence" value="ECO:0007669"/>
    <property type="project" value="TreeGrafter"/>
</dbReference>
<dbReference type="EC" id="3.1.-.-" evidence="5"/>
<keyword evidence="5" id="KW-0228">DNA excision</keyword>
<dbReference type="InterPro" id="IPR006085">
    <property type="entry name" value="XPG_DNA_repair_N"/>
</dbReference>
<comment type="subcellular location">
    <subcellularLocation>
        <location evidence="1 5">Nucleus</location>
    </subcellularLocation>
</comment>
<evidence type="ECO:0000259" key="6">
    <source>
        <dbReference type="SMART" id="SM00484"/>
    </source>
</evidence>
<dbReference type="PROSITE" id="PS00842">
    <property type="entry name" value="XPG_2"/>
    <property type="match status" value="1"/>
</dbReference>
<dbReference type="CDD" id="cd09857">
    <property type="entry name" value="PIN_EXO1"/>
    <property type="match status" value="1"/>
</dbReference>
<evidence type="ECO:0000256" key="4">
    <source>
        <dbReference type="ARBA" id="ARBA00023242"/>
    </source>
</evidence>
<dbReference type="AlphaFoldDB" id="A0A4P9W4B4"/>
<comment type="similarity">
    <text evidence="5">Belongs to the XPG/RAD2 endonuclease family. EXO1 subfamily.</text>
</comment>
<keyword evidence="5" id="KW-0238">DNA-binding</keyword>
<dbReference type="GO" id="GO:0017108">
    <property type="term" value="F:5'-flap endonuclease activity"/>
    <property type="evidence" value="ECO:0007669"/>
    <property type="project" value="TreeGrafter"/>
</dbReference>
<dbReference type="InterPro" id="IPR044752">
    <property type="entry name" value="PIN-like_EXO1"/>
</dbReference>
<accession>A0A4P9W4B4</accession>
<dbReference type="GO" id="GO:0046872">
    <property type="term" value="F:metal ion binding"/>
    <property type="evidence" value="ECO:0007669"/>
    <property type="project" value="UniProtKB-UniRule"/>
</dbReference>
<proteinExistence type="inferred from homology"/>
<dbReference type="GO" id="GO:0006298">
    <property type="term" value="P:mismatch repair"/>
    <property type="evidence" value="ECO:0007669"/>
    <property type="project" value="TreeGrafter"/>
</dbReference>
<evidence type="ECO:0000256" key="2">
    <source>
        <dbReference type="ARBA" id="ARBA00022763"/>
    </source>
</evidence>
<dbReference type="EMBL" id="KZ998488">
    <property type="protein sequence ID" value="RKO86085.1"/>
    <property type="molecule type" value="Genomic_DNA"/>
</dbReference>
<evidence type="ECO:0000256" key="3">
    <source>
        <dbReference type="ARBA" id="ARBA00023204"/>
    </source>
</evidence>
<dbReference type="GO" id="GO:0003677">
    <property type="term" value="F:DNA binding"/>
    <property type="evidence" value="ECO:0007669"/>
    <property type="project" value="UniProtKB-UniRule"/>
</dbReference>
<keyword evidence="9" id="KW-1185">Reference proteome</keyword>
<dbReference type="PANTHER" id="PTHR11081">
    <property type="entry name" value="FLAP ENDONUCLEASE FAMILY MEMBER"/>
    <property type="match status" value="1"/>
</dbReference>
<evidence type="ECO:0000256" key="5">
    <source>
        <dbReference type="RuleBase" id="RU910737"/>
    </source>
</evidence>
<evidence type="ECO:0000313" key="9">
    <source>
        <dbReference type="Proteomes" id="UP000269721"/>
    </source>
</evidence>